<proteinExistence type="predicted"/>
<evidence type="ECO:0000256" key="5">
    <source>
        <dbReference type="ARBA" id="ARBA00022692"/>
    </source>
</evidence>
<feature type="transmembrane region" description="Helical" evidence="8">
    <location>
        <begin position="271"/>
        <end position="290"/>
    </location>
</feature>
<feature type="transmembrane region" description="Helical" evidence="8">
    <location>
        <begin position="302"/>
        <end position="319"/>
    </location>
</feature>
<evidence type="ECO:0000256" key="3">
    <source>
        <dbReference type="ARBA" id="ARBA00022676"/>
    </source>
</evidence>
<gene>
    <name evidence="10" type="ORF">ASN18_1876</name>
</gene>
<feature type="transmembrane region" description="Helical" evidence="8">
    <location>
        <begin position="121"/>
        <end position="144"/>
    </location>
</feature>
<feature type="transmembrane region" description="Helical" evidence="8">
    <location>
        <begin position="56"/>
        <end position="76"/>
    </location>
</feature>
<feature type="transmembrane region" description="Helical" evidence="8">
    <location>
        <begin position="83"/>
        <end position="101"/>
    </location>
</feature>
<reference evidence="10 11" key="1">
    <citation type="submission" date="2015-11" db="EMBL/GenBank/DDBJ databases">
        <authorList>
            <person name="Lin W."/>
        </authorList>
    </citation>
    <scope>NUCLEOTIDE SEQUENCE [LARGE SCALE GENOMIC DNA]</scope>
    <source>
        <strain evidence="10 11">HCH-1</strain>
    </source>
</reference>
<evidence type="ECO:0000256" key="7">
    <source>
        <dbReference type="ARBA" id="ARBA00023136"/>
    </source>
</evidence>
<dbReference type="EMBL" id="LNQR01000067">
    <property type="protein sequence ID" value="KWT84946.1"/>
    <property type="molecule type" value="Genomic_DNA"/>
</dbReference>
<dbReference type="RefSeq" id="WP_085052490.1">
    <property type="nucleotide sequence ID" value="NZ_LNQR01000067.1"/>
</dbReference>
<keyword evidence="7 8" id="KW-0472">Membrane</keyword>
<dbReference type="PANTHER" id="PTHR33908:SF11">
    <property type="entry name" value="MEMBRANE PROTEIN"/>
    <property type="match status" value="1"/>
</dbReference>
<feature type="transmembrane region" description="Helical" evidence="8">
    <location>
        <begin position="222"/>
        <end position="242"/>
    </location>
</feature>
<dbReference type="Proteomes" id="UP000060487">
    <property type="component" value="Unassembled WGS sequence"/>
</dbReference>
<dbReference type="Pfam" id="PF13231">
    <property type="entry name" value="PMT_2"/>
    <property type="match status" value="1"/>
</dbReference>
<feature type="domain" description="Glycosyltransferase RgtA/B/C/D-like" evidence="9">
    <location>
        <begin position="122"/>
        <end position="239"/>
    </location>
</feature>
<protein>
    <submittedName>
        <fullName evidence="10">Dolichyl-phosphate-mannose-protein mannosyltransferase</fullName>
    </submittedName>
</protein>
<evidence type="ECO:0000256" key="8">
    <source>
        <dbReference type="SAM" id="Phobius"/>
    </source>
</evidence>
<name>A0ABR5SG45_9BACT</name>
<keyword evidence="4" id="KW-0808">Transferase</keyword>
<dbReference type="PANTHER" id="PTHR33908">
    <property type="entry name" value="MANNOSYLTRANSFERASE YKCB-RELATED"/>
    <property type="match status" value="1"/>
</dbReference>
<feature type="transmembrane region" description="Helical" evidence="8">
    <location>
        <begin position="12"/>
        <end position="36"/>
    </location>
</feature>
<keyword evidence="11" id="KW-1185">Reference proteome</keyword>
<feature type="transmembrane region" description="Helical" evidence="8">
    <location>
        <begin position="151"/>
        <end position="168"/>
    </location>
</feature>
<keyword evidence="2" id="KW-1003">Cell membrane</keyword>
<evidence type="ECO:0000313" key="11">
    <source>
        <dbReference type="Proteomes" id="UP000060487"/>
    </source>
</evidence>
<feature type="transmembrane region" description="Helical" evidence="8">
    <location>
        <begin position="180"/>
        <end position="210"/>
    </location>
</feature>
<organism evidence="10 11">
    <name type="scientific">Candidatus Magnetominusculus xianensis</name>
    <dbReference type="NCBI Taxonomy" id="1748249"/>
    <lineage>
        <taxon>Bacteria</taxon>
        <taxon>Pseudomonadati</taxon>
        <taxon>Nitrospirota</taxon>
        <taxon>Nitrospiria</taxon>
        <taxon>Nitrospirales</taxon>
        <taxon>Nitrospiraceae</taxon>
        <taxon>Candidatus Magnetominusculus</taxon>
    </lineage>
</organism>
<accession>A0ABR5SG45</accession>
<evidence type="ECO:0000313" key="10">
    <source>
        <dbReference type="EMBL" id="KWT84946.1"/>
    </source>
</evidence>
<feature type="transmembrane region" description="Helical" evidence="8">
    <location>
        <begin position="325"/>
        <end position="344"/>
    </location>
</feature>
<evidence type="ECO:0000259" key="9">
    <source>
        <dbReference type="Pfam" id="PF13231"/>
    </source>
</evidence>
<dbReference type="InterPro" id="IPR050297">
    <property type="entry name" value="LipidA_mod_glycosyltrf_83"/>
</dbReference>
<evidence type="ECO:0000256" key="1">
    <source>
        <dbReference type="ARBA" id="ARBA00004651"/>
    </source>
</evidence>
<dbReference type="InterPro" id="IPR038731">
    <property type="entry name" value="RgtA/B/C-like"/>
</dbReference>
<evidence type="ECO:0000256" key="6">
    <source>
        <dbReference type="ARBA" id="ARBA00022989"/>
    </source>
</evidence>
<keyword evidence="6 8" id="KW-1133">Transmembrane helix</keyword>
<evidence type="ECO:0000256" key="4">
    <source>
        <dbReference type="ARBA" id="ARBA00022679"/>
    </source>
</evidence>
<sequence>MINPETTKPTRISYSAMLAAALGLISLLRVFYILWGPLDLSPDEALYWDCTRRPELSYYTKGPLIVYLMLISTHMFGTSVFGVRILAVVFSALSSLYLYKLCVSMFDASPDSPVTPVNREGQFVGFTAAMLFQIIPLYAAYGVIFTIDSPFVYLWIASLYTFWKIISLEERGKNAGYGLWILLGILTGVGFMAKYIMAFFYICAFLFLILTKNRRLLKTPKPYISFIVGIIALSPVIIWNAAHGWVTLKHTAGHAHVADGFKLLPLSLLEFTGSQLGVVTPVVLFLIIAALFRLRGSQRGDFLFYFSIPVLLFFTLKSIQGKVQANWAMTGYITGIAAAAWVYYKKEAFRALSIHAKRTIVIGTAAALVVTIVGHFPVVLHLHPDNDPASRLRGWREFGDRITTLYGELKQEGKAYPHGTEVLLVSDKYQVTAEMAFYTQGNPLVYCINLGRRVNEYDMWPGINEYAQKIRMSAPLRRIDAVFATDGSQPLHPFVAFAFDRCEKTPLTVNENGQILREYSIFKCYNFKGMIEVKPNTY</sequence>
<keyword evidence="5 8" id="KW-0812">Transmembrane</keyword>
<dbReference type="GO" id="GO:0016757">
    <property type="term" value="F:glycosyltransferase activity"/>
    <property type="evidence" value="ECO:0007669"/>
    <property type="project" value="UniProtKB-KW"/>
</dbReference>
<keyword evidence="3 10" id="KW-0328">Glycosyltransferase</keyword>
<evidence type="ECO:0000256" key="2">
    <source>
        <dbReference type="ARBA" id="ARBA00022475"/>
    </source>
</evidence>
<comment type="caution">
    <text evidence="10">The sequence shown here is derived from an EMBL/GenBank/DDBJ whole genome shotgun (WGS) entry which is preliminary data.</text>
</comment>
<comment type="subcellular location">
    <subcellularLocation>
        <location evidence="1">Cell membrane</location>
        <topology evidence="1">Multi-pass membrane protein</topology>
    </subcellularLocation>
</comment>
<feature type="transmembrane region" description="Helical" evidence="8">
    <location>
        <begin position="360"/>
        <end position="382"/>
    </location>
</feature>